<accession>A0AAQ3N3Y0</accession>
<dbReference type="EMBL" id="CP144694">
    <property type="protein sequence ID" value="WVZ02489.1"/>
    <property type="molecule type" value="Genomic_DNA"/>
</dbReference>
<reference evidence="2 3" key="1">
    <citation type="journal article" date="2023" name="Life. Sci Alliance">
        <title>Evolutionary insights into 3D genome organization and epigenetic landscape of Vigna mungo.</title>
        <authorList>
            <person name="Junaid A."/>
            <person name="Singh B."/>
            <person name="Bhatia S."/>
        </authorList>
    </citation>
    <scope>NUCLEOTIDE SEQUENCE [LARGE SCALE GENOMIC DNA]</scope>
    <source>
        <strain evidence="2">Urdbean</strain>
    </source>
</reference>
<feature type="compositionally biased region" description="Basic and acidic residues" evidence="1">
    <location>
        <begin position="134"/>
        <end position="161"/>
    </location>
</feature>
<proteinExistence type="predicted"/>
<feature type="region of interest" description="Disordered" evidence="1">
    <location>
        <begin position="124"/>
        <end position="177"/>
    </location>
</feature>
<keyword evidence="3" id="KW-1185">Reference proteome</keyword>
<sequence length="207" mass="23415">MAQINHGKNDGNEGKENGKEVDERLISLLPILRYVTIAPTSRIVRKEKRREEGNCQIDKEERERGVETGAHGAVHEGGDGGNPKKITRIDEDDGRTSRWRFGLKLGICQREGWWIARRLSKPNGSRLLNPNMSERAEPKERGHTEPNDKGLLELISNRRPDSNVSGLPEPNRRKLSEPNGLVLEGRMKVLEGRADGRVNVLERTMNF</sequence>
<name>A0AAQ3N3Y0_VIGMU</name>
<evidence type="ECO:0000256" key="1">
    <source>
        <dbReference type="SAM" id="MobiDB-lite"/>
    </source>
</evidence>
<organism evidence="2 3">
    <name type="scientific">Vigna mungo</name>
    <name type="common">Black gram</name>
    <name type="synonym">Phaseolus mungo</name>
    <dbReference type="NCBI Taxonomy" id="3915"/>
    <lineage>
        <taxon>Eukaryota</taxon>
        <taxon>Viridiplantae</taxon>
        <taxon>Streptophyta</taxon>
        <taxon>Embryophyta</taxon>
        <taxon>Tracheophyta</taxon>
        <taxon>Spermatophyta</taxon>
        <taxon>Magnoliopsida</taxon>
        <taxon>eudicotyledons</taxon>
        <taxon>Gunneridae</taxon>
        <taxon>Pentapetalae</taxon>
        <taxon>rosids</taxon>
        <taxon>fabids</taxon>
        <taxon>Fabales</taxon>
        <taxon>Fabaceae</taxon>
        <taxon>Papilionoideae</taxon>
        <taxon>50 kb inversion clade</taxon>
        <taxon>NPAAA clade</taxon>
        <taxon>indigoferoid/millettioid clade</taxon>
        <taxon>Phaseoleae</taxon>
        <taxon>Vigna</taxon>
    </lineage>
</organism>
<evidence type="ECO:0000313" key="2">
    <source>
        <dbReference type="EMBL" id="WVZ02489.1"/>
    </source>
</evidence>
<gene>
    <name evidence="2" type="ORF">V8G54_023295</name>
</gene>
<dbReference type="AlphaFoldDB" id="A0AAQ3N3Y0"/>
<dbReference type="Proteomes" id="UP001374535">
    <property type="component" value="Chromosome 7"/>
</dbReference>
<protein>
    <submittedName>
        <fullName evidence="2">Uncharacterized protein</fullName>
    </submittedName>
</protein>
<evidence type="ECO:0000313" key="3">
    <source>
        <dbReference type="Proteomes" id="UP001374535"/>
    </source>
</evidence>
<feature type="region of interest" description="Disordered" evidence="1">
    <location>
        <begin position="61"/>
        <end position="89"/>
    </location>
</feature>